<reference evidence="1" key="1">
    <citation type="journal article" date="2022" name="Front. Genet.">
        <title>Chromosome-Scale Assembly of the Dendrobium nobile Genome Provides Insights Into the Molecular Mechanism of the Biosynthesis of the Medicinal Active Ingredient of Dendrobium.</title>
        <authorList>
            <person name="Xu Q."/>
            <person name="Niu S.-C."/>
            <person name="Li K.-L."/>
            <person name="Zheng P.-J."/>
            <person name="Zhang X.-J."/>
            <person name="Jia Y."/>
            <person name="Liu Y."/>
            <person name="Niu Y.-X."/>
            <person name="Yu L.-H."/>
            <person name="Chen D.-F."/>
            <person name="Zhang G.-Q."/>
        </authorList>
    </citation>
    <scope>NUCLEOTIDE SEQUENCE</scope>
    <source>
        <tissue evidence="1">Leaf</tissue>
    </source>
</reference>
<proteinExistence type="predicted"/>
<sequence length="50" mass="5361">MVAAITTEAYTKMLQSVRDKLEAANHTYKQQAGMVQSISSGEESPTAGET</sequence>
<evidence type="ECO:0000313" key="1">
    <source>
        <dbReference type="EMBL" id="KAI0497995.1"/>
    </source>
</evidence>
<accession>A0A8T3AVA5</accession>
<protein>
    <submittedName>
        <fullName evidence="1">Uncharacterized protein</fullName>
    </submittedName>
</protein>
<comment type="caution">
    <text evidence="1">The sequence shown here is derived from an EMBL/GenBank/DDBJ whole genome shotgun (WGS) entry which is preliminary data.</text>
</comment>
<keyword evidence="2" id="KW-1185">Reference proteome</keyword>
<dbReference type="Proteomes" id="UP000829196">
    <property type="component" value="Unassembled WGS sequence"/>
</dbReference>
<dbReference type="AlphaFoldDB" id="A0A8T3AVA5"/>
<dbReference type="SMR" id="A0A8T3AVA5"/>
<evidence type="ECO:0000313" key="2">
    <source>
        <dbReference type="Proteomes" id="UP000829196"/>
    </source>
</evidence>
<gene>
    <name evidence="1" type="ORF">KFK09_021236</name>
</gene>
<organism evidence="1 2">
    <name type="scientific">Dendrobium nobile</name>
    <name type="common">Orchid</name>
    <dbReference type="NCBI Taxonomy" id="94219"/>
    <lineage>
        <taxon>Eukaryota</taxon>
        <taxon>Viridiplantae</taxon>
        <taxon>Streptophyta</taxon>
        <taxon>Embryophyta</taxon>
        <taxon>Tracheophyta</taxon>
        <taxon>Spermatophyta</taxon>
        <taxon>Magnoliopsida</taxon>
        <taxon>Liliopsida</taxon>
        <taxon>Asparagales</taxon>
        <taxon>Orchidaceae</taxon>
        <taxon>Epidendroideae</taxon>
        <taxon>Malaxideae</taxon>
        <taxon>Dendrobiinae</taxon>
        <taxon>Dendrobium</taxon>
    </lineage>
</organism>
<name>A0A8T3AVA5_DENNO</name>
<dbReference type="EMBL" id="JAGYWB010000015">
    <property type="protein sequence ID" value="KAI0497995.1"/>
    <property type="molecule type" value="Genomic_DNA"/>
</dbReference>